<dbReference type="InterPro" id="IPR002563">
    <property type="entry name" value="Flavin_Rdtase-like_dom"/>
</dbReference>
<comment type="similarity">
    <text evidence="1">Belongs to the non-flavoprotein flavin reductase family.</text>
</comment>
<dbReference type="SMART" id="SM00903">
    <property type="entry name" value="Flavin_Reduct"/>
    <property type="match status" value="1"/>
</dbReference>
<gene>
    <name evidence="4" type="ORF">ABIF29_006253</name>
</gene>
<name>A0ABV4F7L7_BRAEL</name>
<dbReference type="Proteomes" id="UP001565471">
    <property type="component" value="Unassembled WGS sequence"/>
</dbReference>
<feature type="domain" description="Flavin reductase like" evidence="3">
    <location>
        <begin position="28"/>
        <end position="175"/>
    </location>
</feature>
<keyword evidence="5" id="KW-1185">Reference proteome</keyword>
<reference evidence="4 5" key="1">
    <citation type="submission" date="2024-07" db="EMBL/GenBank/DDBJ databases">
        <title>Genomic Encyclopedia of Type Strains, Phase V (KMG-V): Genome sequencing to study the core and pangenomes of soil and plant-associated prokaryotes.</title>
        <authorList>
            <person name="Whitman W."/>
        </authorList>
    </citation>
    <scope>NUCLEOTIDE SEQUENCE [LARGE SCALE GENOMIC DNA]</scope>
    <source>
        <strain evidence="4 5">USDA 415</strain>
    </source>
</reference>
<comment type="caution">
    <text evidence="4">The sequence shown here is derived from an EMBL/GenBank/DDBJ whole genome shotgun (WGS) entry which is preliminary data.</text>
</comment>
<proteinExistence type="inferred from homology"/>
<organism evidence="4 5">
    <name type="scientific">Bradyrhizobium elkanii</name>
    <dbReference type="NCBI Taxonomy" id="29448"/>
    <lineage>
        <taxon>Bacteria</taxon>
        <taxon>Pseudomonadati</taxon>
        <taxon>Pseudomonadota</taxon>
        <taxon>Alphaproteobacteria</taxon>
        <taxon>Hyphomicrobiales</taxon>
        <taxon>Nitrobacteraceae</taxon>
        <taxon>Bradyrhizobium</taxon>
    </lineage>
</organism>
<dbReference type="RefSeq" id="WP_016841230.1">
    <property type="nucleotide sequence ID" value="NZ_JALJZB010000001.1"/>
</dbReference>
<dbReference type="InterPro" id="IPR050268">
    <property type="entry name" value="NADH-dep_flavin_reductase"/>
</dbReference>
<evidence type="ECO:0000256" key="1">
    <source>
        <dbReference type="ARBA" id="ARBA00008898"/>
    </source>
</evidence>
<accession>A0ABV4F7L7</accession>
<dbReference type="PANTHER" id="PTHR30466:SF11">
    <property type="entry name" value="FLAVIN-DEPENDENT MONOOXYGENASE, REDUCTASE SUBUNIT HSAB"/>
    <property type="match status" value="1"/>
</dbReference>
<dbReference type="SUPFAM" id="SSF50475">
    <property type="entry name" value="FMN-binding split barrel"/>
    <property type="match status" value="1"/>
</dbReference>
<dbReference type="Gene3D" id="2.30.110.10">
    <property type="entry name" value="Electron Transport, Fmn-binding Protein, Chain A"/>
    <property type="match status" value="1"/>
</dbReference>
<evidence type="ECO:0000313" key="4">
    <source>
        <dbReference type="EMBL" id="MEY9319454.1"/>
    </source>
</evidence>
<dbReference type="PANTHER" id="PTHR30466">
    <property type="entry name" value="FLAVIN REDUCTASE"/>
    <property type="match status" value="1"/>
</dbReference>
<dbReference type="EMBL" id="JBGBZA010000002">
    <property type="protein sequence ID" value="MEY9319454.1"/>
    <property type="molecule type" value="Genomic_DNA"/>
</dbReference>
<dbReference type="Pfam" id="PF01613">
    <property type="entry name" value="Flavin_Reduct"/>
    <property type="match status" value="1"/>
</dbReference>
<protein>
    <submittedName>
        <fullName evidence="4">Flavin reductase (DIM6/NTAB) family NADH-FMN oxidoreductase RutF</fullName>
    </submittedName>
</protein>
<keyword evidence="2" id="KW-0560">Oxidoreductase</keyword>
<evidence type="ECO:0000256" key="2">
    <source>
        <dbReference type="ARBA" id="ARBA00023002"/>
    </source>
</evidence>
<evidence type="ECO:0000259" key="3">
    <source>
        <dbReference type="SMART" id="SM00903"/>
    </source>
</evidence>
<evidence type="ECO:0000313" key="5">
    <source>
        <dbReference type="Proteomes" id="UP001565471"/>
    </source>
</evidence>
<dbReference type="InterPro" id="IPR012349">
    <property type="entry name" value="Split_barrel_FMN-bd"/>
</dbReference>
<sequence>MNELMSVDPTKGLEGARLIDGASFKMALRNVSGSVSIVTSGRAPERHGLTVTAASSLSVDPSTVLVCVNKSAGAHDTIVRTGCFGWNLLTASHVDLAQKFAGLDGSKGDIRFSEGSWAELVSGSPILIGSLCSFDCQVIGMHPVGTHTVFFGAVLGEVHQDHYEGLIYRHGRFAIPQVLPEAGR</sequence>